<dbReference type="VEuPathDB" id="TriTrypDB:ADEAN_000553000"/>
<proteinExistence type="predicted"/>
<dbReference type="Proteomes" id="UP000515908">
    <property type="component" value="Chromosome 10"/>
</dbReference>
<protein>
    <submittedName>
        <fullName evidence="2">Uncharacterized protein</fullName>
    </submittedName>
</protein>
<evidence type="ECO:0000313" key="3">
    <source>
        <dbReference type="Proteomes" id="UP000515908"/>
    </source>
</evidence>
<name>A0A7G2CGP3_9TRYP</name>
<reference evidence="2 3" key="1">
    <citation type="submission" date="2020-08" db="EMBL/GenBank/DDBJ databases">
        <authorList>
            <person name="Newling K."/>
            <person name="Davey J."/>
            <person name="Forrester S."/>
        </authorList>
    </citation>
    <scope>NUCLEOTIDE SEQUENCE [LARGE SCALE GENOMIC DNA]</scope>
    <source>
        <strain evidence="3">Crithidia deanei Carvalho (ATCC PRA-265)</strain>
    </source>
</reference>
<evidence type="ECO:0000313" key="2">
    <source>
        <dbReference type="EMBL" id="CAD2218044.1"/>
    </source>
</evidence>
<organism evidence="2 3">
    <name type="scientific">Angomonas deanei</name>
    <dbReference type="NCBI Taxonomy" id="59799"/>
    <lineage>
        <taxon>Eukaryota</taxon>
        <taxon>Discoba</taxon>
        <taxon>Euglenozoa</taxon>
        <taxon>Kinetoplastea</taxon>
        <taxon>Metakinetoplastina</taxon>
        <taxon>Trypanosomatida</taxon>
        <taxon>Trypanosomatidae</taxon>
        <taxon>Strigomonadinae</taxon>
        <taxon>Angomonas</taxon>
    </lineage>
</organism>
<gene>
    <name evidence="2" type="ORF">ADEAN_000553000</name>
</gene>
<dbReference type="EMBL" id="LR877154">
    <property type="protein sequence ID" value="CAD2218044.1"/>
    <property type="molecule type" value="Genomic_DNA"/>
</dbReference>
<dbReference type="AlphaFoldDB" id="A0A7G2CGP3"/>
<feature type="region of interest" description="Disordered" evidence="1">
    <location>
        <begin position="59"/>
        <end position="79"/>
    </location>
</feature>
<accession>A0A7G2CGP3</accession>
<evidence type="ECO:0000256" key="1">
    <source>
        <dbReference type="SAM" id="MobiDB-lite"/>
    </source>
</evidence>
<sequence length="220" mass="23645">MLGSLAILSRVVTYPISNIIKSAAAILGDNDMVLFTLYYESGALTTELFSDMLGIPRTPAMDNKPSGKKSKKKQVPTPAHNGGAVVANKLTPALLSTVLKWNLSSECQAVLLRCIGDTDRFLALVGSDGTLAAEVLNIYAPALTPSLKLVSLVPALNDYLLDFFIDLAQMNAGGQVAALHEVTFVDVALSQWDEARLACICKEMEVRCPAPSRRYGQHHG</sequence>
<keyword evidence="3" id="KW-1185">Reference proteome</keyword>